<protein>
    <submittedName>
        <fullName evidence="3">Cytochrome P450</fullName>
    </submittedName>
</protein>
<gene>
    <name evidence="3" type="ORF">PV662_02650</name>
</gene>
<organism evidence="3 4">
    <name type="scientific">Streptomyces europaeiscabiei</name>
    <dbReference type="NCBI Taxonomy" id="146819"/>
    <lineage>
        <taxon>Bacteria</taxon>
        <taxon>Bacillati</taxon>
        <taxon>Actinomycetota</taxon>
        <taxon>Actinomycetes</taxon>
        <taxon>Kitasatosporales</taxon>
        <taxon>Streptomycetaceae</taxon>
        <taxon>Streptomyces</taxon>
    </lineage>
</organism>
<dbReference type="PANTHER" id="PTHR46696:SF6">
    <property type="entry name" value="P450, PUTATIVE (EUROFUNG)-RELATED"/>
    <property type="match status" value="1"/>
</dbReference>
<dbReference type="EMBL" id="JARAYU010000001">
    <property type="protein sequence ID" value="MDX3698668.1"/>
    <property type="molecule type" value="Genomic_DNA"/>
</dbReference>
<evidence type="ECO:0000256" key="1">
    <source>
        <dbReference type="ARBA" id="ARBA00010617"/>
    </source>
</evidence>
<dbReference type="InterPro" id="IPR001128">
    <property type="entry name" value="Cyt_P450"/>
</dbReference>
<comment type="similarity">
    <text evidence="1">Belongs to the cytochrome P450 family.</text>
</comment>
<sequence length="432" mass="46798">MDPELHDRLDELQRDPYPHYARARAAEGLTYVSELDSWLVARDADVREVLRRPEDFSSANALRPDVMPAPAALAVLGGGFGGRPVVVTADGTLHQELRAPIVRGLSPARVAAVLPYAAERAAALVDGFLKNGAEGGGGDGRSEADGEDGKGKVDEGGRVELMSAYAGRLPGEVIGHLVGFDPDDVPALVRGGRRAEQLLFRPMTEAEQIAAAEDVVATAHRLDAFVRARHADPREDLGTELITSVAGADADELTLDQRHQVVAHLQNLLIAGHLTTTALIGTTLLHLLRDRPQWELLCAEPERIPAAVEEAARYDTALQGFRRVTTRPVTLAGTELPSGAPVFLAFGSANRDGSRHPNPDDFDITRPTASRHLSFGFVTHTCPGSQLAREQLRVTLEQLTSRLPGLRLAEGQRITMRPTLIHRSPERLELVW</sequence>
<evidence type="ECO:0000313" key="3">
    <source>
        <dbReference type="EMBL" id="MDX3698668.1"/>
    </source>
</evidence>
<dbReference type="Proteomes" id="UP001271274">
    <property type="component" value="Unassembled WGS sequence"/>
</dbReference>
<evidence type="ECO:0000256" key="2">
    <source>
        <dbReference type="SAM" id="MobiDB-lite"/>
    </source>
</evidence>
<accession>A0ABU4N9T8</accession>
<comment type="caution">
    <text evidence="3">The sequence shown here is derived from an EMBL/GenBank/DDBJ whole genome shotgun (WGS) entry which is preliminary data.</text>
</comment>
<feature type="compositionally biased region" description="Basic and acidic residues" evidence="2">
    <location>
        <begin position="140"/>
        <end position="155"/>
    </location>
</feature>
<dbReference type="PANTHER" id="PTHR46696">
    <property type="entry name" value="P450, PUTATIVE (EUROFUNG)-RELATED"/>
    <property type="match status" value="1"/>
</dbReference>
<name>A0ABU4N9T8_9ACTN</name>
<evidence type="ECO:0000313" key="4">
    <source>
        <dbReference type="Proteomes" id="UP001271274"/>
    </source>
</evidence>
<proteinExistence type="inferred from homology"/>
<dbReference type="Gene3D" id="1.10.630.10">
    <property type="entry name" value="Cytochrome P450"/>
    <property type="match status" value="1"/>
</dbReference>
<keyword evidence="4" id="KW-1185">Reference proteome</keyword>
<reference evidence="3 4" key="1">
    <citation type="journal article" date="2023" name="Microb. Genom.">
        <title>Mesoterricola silvestris gen. nov., sp. nov., Mesoterricola sediminis sp. nov., Geothrix oryzae sp. nov., Geothrix edaphica sp. nov., Geothrix rubra sp. nov., and Geothrix limicola sp. nov., six novel members of Acidobacteriota isolated from soils.</title>
        <authorList>
            <person name="Weisberg A.J."/>
            <person name="Pearce E."/>
            <person name="Kramer C.G."/>
            <person name="Chang J.H."/>
            <person name="Clarke C.R."/>
        </authorList>
    </citation>
    <scope>NUCLEOTIDE SEQUENCE [LARGE SCALE GENOMIC DNA]</scope>
    <source>
        <strain evidence="3 4">ID09-01A</strain>
    </source>
</reference>
<dbReference type="InterPro" id="IPR036396">
    <property type="entry name" value="Cyt_P450_sf"/>
</dbReference>
<dbReference type="Pfam" id="PF00067">
    <property type="entry name" value="p450"/>
    <property type="match status" value="1"/>
</dbReference>
<feature type="region of interest" description="Disordered" evidence="2">
    <location>
        <begin position="134"/>
        <end position="155"/>
    </location>
</feature>
<dbReference type="RefSeq" id="WP_319061510.1">
    <property type="nucleotide sequence ID" value="NZ_JARAYT010000001.1"/>
</dbReference>
<dbReference type="SUPFAM" id="SSF48264">
    <property type="entry name" value="Cytochrome P450"/>
    <property type="match status" value="1"/>
</dbReference>